<name>A0A4Z2IUL9_9TELE</name>
<gene>
    <name evidence="1" type="ORF">EYF80_008155</name>
</gene>
<evidence type="ECO:0000313" key="1">
    <source>
        <dbReference type="EMBL" id="TNN81709.1"/>
    </source>
</evidence>
<proteinExistence type="predicted"/>
<comment type="caution">
    <text evidence="1">The sequence shown here is derived from an EMBL/GenBank/DDBJ whole genome shotgun (WGS) entry which is preliminary data.</text>
</comment>
<sequence>MKRVDYGDVNTSLHLLLPHSQLLPASYTRRAVLADNRAASGRRVGAAGKSGCPVKERDRVG</sequence>
<reference evidence="1 2" key="1">
    <citation type="submission" date="2019-03" db="EMBL/GenBank/DDBJ databases">
        <title>First draft genome of Liparis tanakae, snailfish: a comprehensive survey of snailfish specific genes.</title>
        <authorList>
            <person name="Kim W."/>
            <person name="Song I."/>
            <person name="Jeong J.-H."/>
            <person name="Kim D."/>
            <person name="Kim S."/>
            <person name="Ryu S."/>
            <person name="Song J.Y."/>
            <person name="Lee S.K."/>
        </authorList>
    </citation>
    <scope>NUCLEOTIDE SEQUENCE [LARGE SCALE GENOMIC DNA]</scope>
    <source>
        <tissue evidence="1">Muscle</tissue>
    </source>
</reference>
<accession>A0A4Z2IUL9</accession>
<dbReference type="EMBL" id="SRLO01000045">
    <property type="protein sequence ID" value="TNN81709.1"/>
    <property type="molecule type" value="Genomic_DNA"/>
</dbReference>
<protein>
    <submittedName>
        <fullName evidence="1">Uncharacterized protein</fullName>
    </submittedName>
</protein>
<dbReference type="AlphaFoldDB" id="A0A4Z2IUL9"/>
<dbReference type="Proteomes" id="UP000314294">
    <property type="component" value="Unassembled WGS sequence"/>
</dbReference>
<organism evidence="1 2">
    <name type="scientific">Liparis tanakae</name>
    <name type="common">Tanaka's snailfish</name>
    <dbReference type="NCBI Taxonomy" id="230148"/>
    <lineage>
        <taxon>Eukaryota</taxon>
        <taxon>Metazoa</taxon>
        <taxon>Chordata</taxon>
        <taxon>Craniata</taxon>
        <taxon>Vertebrata</taxon>
        <taxon>Euteleostomi</taxon>
        <taxon>Actinopterygii</taxon>
        <taxon>Neopterygii</taxon>
        <taxon>Teleostei</taxon>
        <taxon>Neoteleostei</taxon>
        <taxon>Acanthomorphata</taxon>
        <taxon>Eupercaria</taxon>
        <taxon>Perciformes</taxon>
        <taxon>Cottioidei</taxon>
        <taxon>Cottales</taxon>
        <taxon>Liparidae</taxon>
        <taxon>Liparis</taxon>
    </lineage>
</organism>
<evidence type="ECO:0000313" key="2">
    <source>
        <dbReference type="Proteomes" id="UP000314294"/>
    </source>
</evidence>
<keyword evidence="2" id="KW-1185">Reference proteome</keyword>